<feature type="signal peptide" evidence="1">
    <location>
        <begin position="1"/>
        <end position="18"/>
    </location>
</feature>
<protein>
    <recommendedName>
        <fullName evidence="3">DUF3617 family protein</fullName>
    </recommendedName>
</protein>
<name>A0AB39KQZ5_9CAUL</name>
<gene>
    <name evidence="2" type="ORF">ABOZ73_15890</name>
</gene>
<keyword evidence="1" id="KW-0732">Signal</keyword>
<proteinExistence type="predicted"/>
<dbReference type="AlphaFoldDB" id="A0AB39KQZ5"/>
<organism evidence="2">
    <name type="scientific">Caulobacter sp. 73W</name>
    <dbReference type="NCBI Taxonomy" id="3161137"/>
    <lineage>
        <taxon>Bacteria</taxon>
        <taxon>Pseudomonadati</taxon>
        <taxon>Pseudomonadota</taxon>
        <taxon>Alphaproteobacteria</taxon>
        <taxon>Caulobacterales</taxon>
        <taxon>Caulobacteraceae</taxon>
        <taxon>Caulobacter</taxon>
    </lineage>
</organism>
<reference evidence="2" key="1">
    <citation type="submission" date="2024-06" db="EMBL/GenBank/DDBJ databases">
        <title>Caulobacter inopinatus, sp. nov.</title>
        <authorList>
            <person name="Donachie S.P."/>
        </authorList>
    </citation>
    <scope>NUCLEOTIDE SEQUENCE</scope>
    <source>
        <strain evidence="2">73W</strain>
    </source>
</reference>
<evidence type="ECO:0008006" key="3">
    <source>
        <dbReference type="Google" id="ProtNLM"/>
    </source>
</evidence>
<dbReference type="RefSeq" id="WP_369059096.1">
    <property type="nucleotide sequence ID" value="NZ_CP158375.1"/>
</dbReference>
<accession>A0AB39KQZ5</accession>
<dbReference type="EMBL" id="CP158375">
    <property type="protein sequence ID" value="XDO96242.1"/>
    <property type="molecule type" value="Genomic_DNA"/>
</dbReference>
<evidence type="ECO:0000313" key="2">
    <source>
        <dbReference type="EMBL" id="XDO96242.1"/>
    </source>
</evidence>
<feature type="chain" id="PRO_5044282670" description="DUF3617 family protein" evidence="1">
    <location>
        <begin position="19"/>
        <end position="143"/>
    </location>
</feature>
<sequence length="143" mass="15842">MILRFTRVCAASILAAWAASGPAESAFASGGASDVLDIRRGLYVEAARRCDSTAARAKTYDGVTLQSAHAGRCRTEVLWSLQGVQRLRQACLVEDGRWRETGRPYLRVLDRQTFEIVEVRPNVAERPPAGRRAARYRHCPAAR</sequence>
<evidence type="ECO:0000256" key="1">
    <source>
        <dbReference type="SAM" id="SignalP"/>
    </source>
</evidence>